<name>A0A0G1ZG17_UNCK3</name>
<dbReference type="Proteomes" id="UP000034913">
    <property type="component" value="Unassembled WGS sequence"/>
</dbReference>
<dbReference type="EMBL" id="LCRB01000002">
    <property type="protein sequence ID" value="KKW26847.1"/>
    <property type="molecule type" value="Genomic_DNA"/>
</dbReference>
<accession>A0A0G1ZG17</accession>
<gene>
    <name evidence="1" type="ORF">VF00_C0002G0172</name>
</gene>
<evidence type="ECO:0000313" key="2">
    <source>
        <dbReference type="Proteomes" id="UP000034913"/>
    </source>
</evidence>
<evidence type="ECO:0000313" key="1">
    <source>
        <dbReference type="EMBL" id="KKW26847.1"/>
    </source>
</evidence>
<protein>
    <submittedName>
        <fullName evidence="1">Uncharacterized protein</fullName>
    </submittedName>
</protein>
<proteinExistence type="predicted"/>
<reference evidence="1 2" key="1">
    <citation type="journal article" date="2015" name="Nature">
        <title>rRNA introns, odd ribosomes, and small enigmatic genomes across a large radiation of phyla.</title>
        <authorList>
            <person name="Brown C.T."/>
            <person name="Hug L.A."/>
            <person name="Thomas B.C."/>
            <person name="Sharon I."/>
            <person name="Castelle C.J."/>
            <person name="Singh A."/>
            <person name="Wilkins M.J."/>
            <person name="Williams K.H."/>
            <person name="Banfield J.F."/>
        </authorList>
    </citation>
    <scope>NUCLEOTIDE SEQUENCE [LARGE SCALE GENOMIC DNA]</scope>
</reference>
<dbReference type="AlphaFoldDB" id="A0A0G1ZG17"/>
<comment type="caution">
    <text evidence="1">The sequence shown here is derived from an EMBL/GenBank/DDBJ whole genome shotgun (WGS) entry which is preliminary data.</text>
</comment>
<organism evidence="1 2">
    <name type="scientific">candidate division Kazan bacterium GW2011_GWB1_52_7</name>
    <dbReference type="NCBI Taxonomy" id="1620414"/>
    <lineage>
        <taxon>Bacteria</taxon>
        <taxon>Bacteria division Kazan-3B-28</taxon>
    </lineage>
</organism>
<sequence>MAKIDPNDQEFEGILVTNVVAHPKYWDVYFTPAVRPQAKPCIAFVLPQRRRGTPAPRKGDRGRLYGQLDARGEVCGHIRGIVINRNVYRYMTREMLDAENRRTIQCMHDRDQKRYDKLKMDLRRRFAQLPSSLQQRIERLRPLIENFDIDRLELEIFVSEQAVVIAEAVGNPRKLLAFRRASDHDQHQLVPGLSTAHSGLSLATACDLTRGLLGGPTHTDKVVKYHSYLQPICGGA</sequence>